<dbReference type="Proteomes" id="UP000007110">
    <property type="component" value="Unassembled WGS sequence"/>
</dbReference>
<evidence type="ECO:0000313" key="3">
    <source>
        <dbReference type="Proteomes" id="UP000007110"/>
    </source>
</evidence>
<dbReference type="EnsemblMetazoa" id="XM_030977713">
    <property type="protein sequence ID" value="XP_030833573"/>
    <property type="gene ID" value="LOC115920927"/>
</dbReference>
<keyword evidence="1" id="KW-0812">Transmembrane</keyword>
<dbReference type="InParanoid" id="A0A7M7NAF7"/>
<keyword evidence="3" id="KW-1185">Reference proteome</keyword>
<organism evidence="2 3">
    <name type="scientific">Strongylocentrotus purpuratus</name>
    <name type="common">Purple sea urchin</name>
    <dbReference type="NCBI Taxonomy" id="7668"/>
    <lineage>
        <taxon>Eukaryota</taxon>
        <taxon>Metazoa</taxon>
        <taxon>Echinodermata</taxon>
        <taxon>Eleutherozoa</taxon>
        <taxon>Echinozoa</taxon>
        <taxon>Echinoidea</taxon>
        <taxon>Euechinoidea</taxon>
        <taxon>Echinacea</taxon>
        <taxon>Camarodonta</taxon>
        <taxon>Echinidea</taxon>
        <taxon>Strongylocentrotidae</taxon>
        <taxon>Strongylocentrotus</taxon>
    </lineage>
</organism>
<reference evidence="2" key="2">
    <citation type="submission" date="2021-01" db="UniProtKB">
        <authorList>
            <consortium name="EnsemblMetazoa"/>
        </authorList>
    </citation>
    <scope>IDENTIFICATION</scope>
</reference>
<dbReference type="RefSeq" id="XP_030833573.1">
    <property type="nucleotide sequence ID" value="XM_030977713.1"/>
</dbReference>
<keyword evidence="1" id="KW-1133">Transmembrane helix</keyword>
<accession>A0A7M7NAF7</accession>
<name>A0A7M7NAF7_STRPU</name>
<dbReference type="AlphaFoldDB" id="A0A7M7NAF7"/>
<evidence type="ECO:0000256" key="1">
    <source>
        <dbReference type="SAM" id="Phobius"/>
    </source>
</evidence>
<sequence length="162" mass="17456">MTLWAVNSAGNSSAVQIVASTTPLQPESYGITTSWDKQEHILTLSEANQTLDEMCFITQRTYSGPDCASVNSSECIEPGTEVSIDPDDDTVLVTFGRELCSKPADILTDLSVEKQPSTESNLPYMIIAIGVSAAAGFILLISLGLMYFYGVLCCVKRKKGMS</sequence>
<feature type="transmembrane region" description="Helical" evidence="1">
    <location>
        <begin position="124"/>
        <end position="152"/>
    </location>
</feature>
<dbReference type="OrthoDB" id="10187116at2759"/>
<evidence type="ECO:0000313" key="2">
    <source>
        <dbReference type="EnsemblMetazoa" id="XP_030833573"/>
    </source>
</evidence>
<dbReference type="GeneID" id="115920927"/>
<proteinExistence type="predicted"/>
<keyword evidence="1" id="KW-0472">Membrane</keyword>
<dbReference type="KEGG" id="spu:115920927"/>
<reference evidence="3" key="1">
    <citation type="submission" date="2015-02" db="EMBL/GenBank/DDBJ databases">
        <title>Genome sequencing for Strongylocentrotus purpuratus.</title>
        <authorList>
            <person name="Murali S."/>
            <person name="Liu Y."/>
            <person name="Vee V."/>
            <person name="English A."/>
            <person name="Wang M."/>
            <person name="Skinner E."/>
            <person name="Han Y."/>
            <person name="Muzny D.M."/>
            <person name="Worley K.C."/>
            <person name="Gibbs R.A."/>
        </authorList>
    </citation>
    <scope>NUCLEOTIDE SEQUENCE</scope>
</reference>
<protein>
    <submittedName>
        <fullName evidence="2">Uncharacterized protein</fullName>
    </submittedName>
</protein>